<feature type="region of interest" description="Disordered" evidence="12">
    <location>
        <begin position="2354"/>
        <end position="2391"/>
    </location>
</feature>
<name>A0AAV2QSK0_MEGNR</name>
<dbReference type="Gene3D" id="3.30.160.60">
    <property type="entry name" value="Classic Zinc Finger"/>
    <property type="match status" value="14"/>
</dbReference>
<feature type="domain" description="C2H2-type" evidence="13">
    <location>
        <begin position="597"/>
        <end position="624"/>
    </location>
</feature>
<feature type="domain" description="C2H2-type" evidence="13">
    <location>
        <begin position="1025"/>
        <end position="1052"/>
    </location>
</feature>
<dbReference type="InterPro" id="IPR036236">
    <property type="entry name" value="Znf_C2H2_sf"/>
</dbReference>
<dbReference type="InterPro" id="IPR001739">
    <property type="entry name" value="Methyl_CpG_DNA-bd"/>
</dbReference>
<feature type="domain" description="C2H2-type" evidence="13">
    <location>
        <begin position="541"/>
        <end position="568"/>
    </location>
</feature>
<feature type="domain" description="C2H2-type" evidence="13">
    <location>
        <begin position="198"/>
        <end position="225"/>
    </location>
</feature>
<feature type="region of interest" description="Disordered" evidence="12">
    <location>
        <begin position="2672"/>
        <end position="2715"/>
    </location>
</feature>
<dbReference type="EMBL" id="CAXKWB010009485">
    <property type="protein sequence ID" value="CAL4094916.1"/>
    <property type="molecule type" value="Genomic_DNA"/>
</dbReference>
<feature type="domain" description="C2H2-type" evidence="13">
    <location>
        <begin position="1680"/>
        <end position="1705"/>
    </location>
</feature>
<feature type="compositionally biased region" description="Basic and acidic residues" evidence="12">
    <location>
        <begin position="1145"/>
        <end position="1155"/>
    </location>
</feature>
<proteinExistence type="inferred from homology"/>
<feature type="domain" description="C2H2-type" evidence="13">
    <location>
        <begin position="983"/>
        <end position="1009"/>
    </location>
</feature>
<evidence type="ECO:0000256" key="3">
    <source>
        <dbReference type="ARBA" id="ARBA00022723"/>
    </source>
</evidence>
<dbReference type="GO" id="GO:0003677">
    <property type="term" value="F:DNA binding"/>
    <property type="evidence" value="ECO:0007669"/>
    <property type="project" value="UniProtKB-KW"/>
</dbReference>
<accession>A0AAV2QSK0</accession>
<feature type="compositionally biased region" description="Basic and acidic residues" evidence="12">
    <location>
        <begin position="2300"/>
        <end position="2314"/>
    </location>
</feature>
<comment type="similarity">
    <text evidence="2">Belongs to the krueppel C2H2-type zinc-finger protein family.</text>
</comment>
<evidence type="ECO:0000256" key="2">
    <source>
        <dbReference type="ARBA" id="ARBA00006991"/>
    </source>
</evidence>
<feature type="domain" description="C2H2-type" evidence="13">
    <location>
        <begin position="1580"/>
        <end position="1607"/>
    </location>
</feature>
<feature type="compositionally biased region" description="Basic and acidic residues" evidence="12">
    <location>
        <begin position="1179"/>
        <end position="1192"/>
    </location>
</feature>
<feature type="compositionally biased region" description="Low complexity" evidence="12">
    <location>
        <begin position="2381"/>
        <end position="2391"/>
    </location>
</feature>
<feature type="domain" description="C2H2-type" evidence="13">
    <location>
        <begin position="1525"/>
        <end position="1552"/>
    </location>
</feature>
<dbReference type="SUPFAM" id="SSF54171">
    <property type="entry name" value="DNA-binding domain"/>
    <property type="match status" value="1"/>
</dbReference>
<feature type="compositionally biased region" description="Basic and acidic residues" evidence="12">
    <location>
        <begin position="2356"/>
        <end position="2367"/>
    </location>
</feature>
<evidence type="ECO:0000256" key="11">
    <source>
        <dbReference type="PROSITE-ProRule" id="PRU00042"/>
    </source>
</evidence>
<keyword evidence="5 11" id="KW-0863">Zinc-finger</keyword>
<feature type="compositionally biased region" description="Acidic residues" evidence="12">
    <location>
        <begin position="1126"/>
        <end position="1137"/>
    </location>
</feature>
<dbReference type="Proteomes" id="UP001497623">
    <property type="component" value="Unassembled WGS sequence"/>
</dbReference>
<feature type="domain" description="C2H2-type" evidence="13">
    <location>
        <begin position="1750"/>
        <end position="1777"/>
    </location>
</feature>
<evidence type="ECO:0000256" key="12">
    <source>
        <dbReference type="SAM" id="MobiDB-lite"/>
    </source>
</evidence>
<feature type="region of interest" description="Disordered" evidence="12">
    <location>
        <begin position="2496"/>
        <end position="2531"/>
    </location>
</feature>
<evidence type="ECO:0000256" key="6">
    <source>
        <dbReference type="ARBA" id="ARBA00022833"/>
    </source>
</evidence>
<feature type="region of interest" description="Disordered" evidence="12">
    <location>
        <begin position="903"/>
        <end position="929"/>
    </location>
</feature>
<feature type="compositionally biased region" description="Polar residues" evidence="12">
    <location>
        <begin position="2277"/>
        <end position="2292"/>
    </location>
</feature>
<evidence type="ECO:0000256" key="7">
    <source>
        <dbReference type="ARBA" id="ARBA00023015"/>
    </source>
</evidence>
<evidence type="ECO:0000256" key="5">
    <source>
        <dbReference type="ARBA" id="ARBA00022771"/>
    </source>
</evidence>
<keyword evidence="3" id="KW-0479">Metal-binding</keyword>
<dbReference type="Pfam" id="PF00096">
    <property type="entry name" value="zf-C2H2"/>
    <property type="match status" value="6"/>
</dbReference>
<evidence type="ECO:0000256" key="4">
    <source>
        <dbReference type="ARBA" id="ARBA00022737"/>
    </source>
</evidence>
<keyword evidence="8" id="KW-0238">DNA-binding</keyword>
<feature type="region of interest" description="Disordered" evidence="12">
    <location>
        <begin position="291"/>
        <end position="351"/>
    </location>
</feature>
<feature type="domain" description="C2H2-type" evidence="13">
    <location>
        <begin position="405"/>
        <end position="427"/>
    </location>
</feature>
<feature type="region of interest" description="Disordered" evidence="12">
    <location>
        <begin position="2626"/>
        <end position="2659"/>
    </location>
</feature>
<feature type="domain" description="C2H2-type" evidence="13">
    <location>
        <begin position="691"/>
        <end position="718"/>
    </location>
</feature>
<dbReference type="GO" id="GO:0005634">
    <property type="term" value="C:nucleus"/>
    <property type="evidence" value="ECO:0007669"/>
    <property type="project" value="UniProtKB-SubCell"/>
</dbReference>
<feature type="domain" description="C2H2-type" evidence="13">
    <location>
        <begin position="569"/>
        <end position="596"/>
    </location>
</feature>
<evidence type="ECO:0000256" key="10">
    <source>
        <dbReference type="ARBA" id="ARBA00023242"/>
    </source>
</evidence>
<dbReference type="FunFam" id="3.30.160.60:FF:002343">
    <property type="entry name" value="Zinc finger protein 33A"/>
    <property type="match status" value="1"/>
</dbReference>
<feature type="compositionally biased region" description="Polar residues" evidence="12">
    <location>
        <begin position="1351"/>
        <end position="1366"/>
    </location>
</feature>
<feature type="region of interest" description="Disordered" evidence="12">
    <location>
        <begin position="2875"/>
        <end position="2902"/>
    </location>
</feature>
<feature type="domain" description="C2H2-type" evidence="13">
    <location>
        <begin position="226"/>
        <end position="253"/>
    </location>
</feature>
<dbReference type="PANTHER" id="PTHR24379:SF121">
    <property type="entry name" value="C2H2-TYPE DOMAIN-CONTAINING PROTEIN"/>
    <property type="match status" value="1"/>
</dbReference>
<dbReference type="InterPro" id="IPR016177">
    <property type="entry name" value="DNA-bd_dom_sf"/>
</dbReference>
<feature type="compositionally biased region" description="Polar residues" evidence="12">
    <location>
        <begin position="2892"/>
        <end position="2902"/>
    </location>
</feature>
<dbReference type="GO" id="GO:0006355">
    <property type="term" value="P:regulation of DNA-templated transcription"/>
    <property type="evidence" value="ECO:0007669"/>
    <property type="project" value="UniProtKB-ARBA"/>
</dbReference>
<feature type="region of interest" description="Disordered" evidence="12">
    <location>
        <begin position="1333"/>
        <end position="1367"/>
    </location>
</feature>
<feature type="compositionally biased region" description="Basic and acidic residues" evidence="12">
    <location>
        <begin position="1830"/>
        <end position="1852"/>
    </location>
</feature>
<dbReference type="PANTHER" id="PTHR24379">
    <property type="entry name" value="KRAB AND ZINC FINGER DOMAIN-CONTAINING"/>
    <property type="match status" value="1"/>
</dbReference>
<dbReference type="PROSITE" id="PS50982">
    <property type="entry name" value="MBD"/>
    <property type="match status" value="1"/>
</dbReference>
<feature type="compositionally biased region" description="Polar residues" evidence="12">
    <location>
        <begin position="2501"/>
        <end position="2516"/>
    </location>
</feature>
<feature type="domain" description="C2H2-type" evidence="13">
    <location>
        <begin position="170"/>
        <end position="197"/>
    </location>
</feature>
<evidence type="ECO:0000256" key="9">
    <source>
        <dbReference type="ARBA" id="ARBA00023163"/>
    </source>
</evidence>
<feature type="compositionally biased region" description="Basic and acidic residues" evidence="12">
    <location>
        <begin position="2672"/>
        <end position="2700"/>
    </location>
</feature>
<comment type="subcellular location">
    <subcellularLocation>
        <location evidence="1">Nucleus</location>
    </subcellularLocation>
</comment>
<feature type="domain" description="MBD" evidence="14">
    <location>
        <begin position="1203"/>
        <end position="1278"/>
    </location>
</feature>
<dbReference type="Gene3D" id="3.30.890.10">
    <property type="entry name" value="Methyl-cpg-binding Protein 2, Chain A"/>
    <property type="match status" value="1"/>
</dbReference>
<feature type="compositionally biased region" description="Basic and acidic residues" evidence="12">
    <location>
        <begin position="2517"/>
        <end position="2531"/>
    </location>
</feature>
<sequence length="2902" mass="334694">MAAADKSHCQIKGNFKSKVSHNISNIILNQYKTTIAGLVKEDSGLNSAMEMKKNDSSKNINSADTDITSLAFRKIVEQKYSCKKVIREPDTKDLDIASDSDTSERDADDLVNEMFAFKSKKSEKTVSDSGDIDTRKVDRKPFVCTECDFATIRKDTLDKHILAHLNNKPFSCMKCDFVSKTKRDYDRHYRIHTGVKCYPCKECGITFTQNGNLLEHMLTHTGEKLFACSECDESFIRKDSLSKHMNSHKKNSDDNVKDNSNSDIEWIWEDVIDENPQAPIGEIEESVDDNLQDNESDMNNYSEENDIGVEDNENSNDKYEMKMTEEPNRDSTDEEDTENTAKSDIDSDSNDNSQVFNYRTFRKKMKSAQFKNLYACTECEYMCMFKNLFKKHVEKHFLRKIKKRIVCPTCGKVFHDKLRLKRHISKHHKNVTYSCRNCEFKTKQKELLRGHYEECLRRKLLYCIKCDFKSTVKAKFEEHVMSHNKQIFECSKCEFICYKKEDIEQHNVIHSSFICKVCEYNCLNEKELSEHMSAHAVKARFACSKCKYVCSSQSVLSKHMVTHSSTNNISCSECDYKCSSKQYLNRHMLIHSGKKIYKCTQCEYICKIPSILKKHMQTHSGVVKLYACTLCKYVCNSAKKLEGHTKTHLQVNENDNNTSNHEYKCEECDFICTQELEFKNHTIMHENSNKLKCKYCASQFEDKKFLAAHMLSHRTKKTYRCPIPICKRIFSSETYLHKHMEMHEKKKFVSKTSSKDVGERHLDDSLPLESKQMSWAWNDESNSNSYSKSQNHMEMHGKNVSISKTLSKDVDKRKLDESSLLEPKQTSWAWNDEPDSNSHLQLSMNEIDSFEKEKHRKPFVPIVKEGYLIQDVKISIQRLEYIKSAQVQTLFLRANLHTYHSLKRSKKKKTNKMTKNTTKTDETSIYRPVKGNNRPYRITKHVNPKIRIITKEGVKCFACSECLVYFKDKRNLIKHLKVSDSMFSCSECDKKFRYKFNLVRHLNRGHNGKILLSKADDKILEENKFSCTKCNYSCSDNDELELHMFDHSEQEHSEQESFTCLMCTYNSTSKSDFENHLLNHTIEQNEELGSETKKKEMKQNSYPSKDTNKSMPHPSMSFDDDRYSDLDDGIMDNENSDSDLSNTDQNKHETLKCNEPKSNTDQNKHETLKCNEPKSNTDQNKHETLKCNESKSSKSPYSTSQVELQVSKLGFYIPVGWSRKVFLCNSSSSTGVNFDVCYFTPTGHRLCSKPQVYEYIKDYSNFKNNVDVEKFNFTHEFGDEARSTSSEKSITQSTTVQPNVKSRPKVNQVKQNTVHSNVKKVLAVKQVDKKMSVKDCDNVSKKGNSKPKAMRTSQVGKNMTENNSDIMSKKGNVNLKALRTSLDNVTGVSQAEANMTENYNDTMNKKENVKLKAIQTNLDNVKGVSQVKTNMTENDYNTMNKKGNVKLKAIQTSLDNVRGVSQVETHRAEKLSETVNKKGNVISKAIRTTLENVTGVKCLKCDKTFSNQGALRKHMMRLHGDKYQYTCSDCNFSCSRIESLNQHNLLHVKNEAYSCQICSMSFSEKHKLKIHTLRLHTYPLCCIECEYKCNSKEKLMSHMEVHSNKRMFYCSDCKFSSLNENDLEKHSKSHIKKYNNIGMDNSFTKKKKNTEIKCPKCTDTLPTMPALRKHLLKHIRDRPFRCSKCPCTFKRKIKLTRHVMMQHNNFECLMCKYSASTEEDFKRHLELHKHQKTYKELQEQHEFNPAGNIFICSDCDFSCPNQKYLIKHMLTHSGKKSYICFHCEYIFSSPNDLEKHIRMQLDLEIEREEYAVSSLSSTKSVNAENTLTKEQNDDSRNVNKDEKKKPVPEKNDFSILNKGETHEIRENLAHVVSENKKCTDKEKEDSREGLIPCSNNLIEQTTELDELSVPDEVQKSGNHADEKCVGEYSLNDLQRENLAHVVSENKKCSDKENEDSIDDLIPCSNNQIEQTTELDEISVPDEVQKSGNHADEKCVGEYSLNDLQRKNLAHVVSENKKCSDKENEDSLDDLIPCSNNQIEQTKELDELSVPDEVQKSGNHADEKCVGEYSLKDLQYDKKNTHNNTGKGNNEVQITKADTQINVSKEKNDVKEKGDGANKVENVTSVSVNEVKVLSNSDKKEKVVSKPKKVKLNRNWDGKRDTKITHIKEVPPKKTVLEQSSDCFKGKNTEINYSKIILSGRNEGNENEKHLENVENQMCENRSRSTVKDKVATENANDNSRDFNMDKSDSVYEQQKHKRISIESLEREENIIKEDPSSLLSNTNIMPSSSNDGNDNEEELEKTGSEIFEKRSRNTVDDKVSTLKVNENNRDSNMDESDGIFGEQKHQMLNIESLEPNTDKKENIDKENTSSLQSDPNIMQVGNNEGRGNEEGLNNVESEMCENRSRDIVNDKVAIEYINKDNRDSNKEKYDSIYDEQKHENLNIESPELYTDKEESIHTDKEESIVKESLSYFLQEPNMIQSGSNEEKDFGKDLGKRETEVGKNNSRNAVSDKGTTQKIEENNRDSNIDKSDYIYKEQNPKKSKIGSLDLPIDKEASIVRENISSSLSDTSIMQSGSYEVGVNEKSLINVEKEICVNRSKVIMTRSTDNTHLSNTCNLEKTNKLRKESNFETQKKETKRQEVELMKCKKSENKSNSVRIEDVQEKHTIVEEYKDVEDCSDTENGKRKKEDANFNESDKGENSDLESSSPKVEHWKRTLKRRASEISNTEENLNSPDQDINKKIYSEQTMKVGDQMCNDGNRDIVIDKGFEGFESELKEDAELDNSDNRNGMKMKEEPLESIVKKRKYTKRKNVQVQIKKYQLRNDETMKVDVKMCKDDIIRDTVIDKGFKVGKSLLKGDNESDNSYSKSGMKIIEEPLDNTFKKRSNTKKKNVQLQTKKYTLR</sequence>
<feature type="domain" description="C2H2-type" evidence="13">
    <location>
        <begin position="1496"/>
        <end position="1524"/>
    </location>
</feature>
<feature type="compositionally biased region" description="Basic and acidic residues" evidence="12">
    <location>
        <begin position="2449"/>
        <end position="2461"/>
    </location>
</feature>
<organism evidence="15 16">
    <name type="scientific">Meganyctiphanes norvegica</name>
    <name type="common">Northern krill</name>
    <name type="synonym">Thysanopoda norvegica</name>
    <dbReference type="NCBI Taxonomy" id="48144"/>
    <lineage>
        <taxon>Eukaryota</taxon>
        <taxon>Metazoa</taxon>
        <taxon>Ecdysozoa</taxon>
        <taxon>Arthropoda</taxon>
        <taxon>Crustacea</taxon>
        <taxon>Multicrustacea</taxon>
        <taxon>Malacostraca</taxon>
        <taxon>Eumalacostraca</taxon>
        <taxon>Eucarida</taxon>
        <taxon>Euphausiacea</taxon>
        <taxon>Euphausiidae</taxon>
        <taxon>Meganyctiphanes</taxon>
    </lineage>
</organism>
<protein>
    <submittedName>
        <fullName evidence="15">Uncharacterized protein</fullName>
    </submittedName>
</protein>
<evidence type="ECO:0000313" key="16">
    <source>
        <dbReference type="Proteomes" id="UP001497623"/>
    </source>
</evidence>
<dbReference type="Pfam" id="PF01429">
    <property type="entry name" value="MBD"/>
    <property type="match status" value="1"/>
</dbReference>
<feature type="compositionally biased region" description="Basic residues" evidence="12">
    <location>
        <begin position="903"/>
        <end position="912"/>
    </location>
</feature>
<dbReference type="InterPro" id="IPR013087">
    <property type="entry name" value="Znf_C2H2_type"/>
</dbReference>
<feature type="non-terminal residue" evidence="15">
    <location>
        <position position="2902"/>
    </location>
</feature>
<keyword evidence="9" id="KW-0804">Transcription</keyword>
<evidence type="ECO:0000313" key="15">
    <source>
        <dbReference type="EMBL" id="CAL4094916.1"/>
    </source>
</evidence>
<feature type="domain" description="C2H2-type" evidence="13">
    <location>
        <begin position="1652"/>
        <end position="1679"/>
    </location>
</feature>
<feature type="compositionally biased region" description="Polar residues" evidence="12">
    <location>
        <begin position="2368"/>
        <end position="2380"/>
    </location>
</feature>
<evidence type="ECO:0000256" key="8">
    <source>
        <dbReference type="ARBA" id="ARBA00023125"/>
    </source>
</evidence>
<keyword evidence="6" id="KW-0862">Zinc</keyword>
<keyword evidence="4" id="KW-0677">Repeat</keyword>
<feature type="compositionally biased region" description="Polar residues" evidence="12">
    <location>
        <begin position="1283"/>
        <end position="1300"/>
    </location>
</feature>
<feature type="region of interest" description="Disordered" evidence="12">
    <location>
        <begin position="2277"/>
        <end position="2314"/>
    </location>
</feature>
<keyword evidence="10" id="KW-0539">Nucleus</keyword>
<feature type="compositionally biased region" description="Polar residues" evidence="12">
    <location>
        <begin position="1815"/>
        <end position="1829"/>
    </location>
</feature>
<feature type="region of interest" description="Disordered" evidence="12">
    <location>
        <begin position="1282"/>
        <end position="1310"/>
    </location>
</feature>
<feature type="compositionally biased region" description="Acidic residues" evidence="12">
    <location>
        <begin position="303"/>
        <end position="314"/>
    </location>
</feature>
<reference evidence="15 16" key="1">
    <citation type="submission" date="2024-05" db="EMBL/GenBank/DDBJ databases">
        <authorList>
            <person name="Wallberg A."/>
        </authorList>
    </citation>
    <scope>NUCLEOTIDE SEQUENCE [LARGE SCALE GENOMIC DNA]</scope>
</reference>
<dbReference type="SUPFAM" id="SSF57667">
    <property type="entry name" value="beta-beta-alpha zinc fingers"/>
    <property type="match status" value="11"/>
</dbReference>
<comment type="caution">
    <text evidence="15">The sequence shown here is derived from an EMBL/GenBank/DDBJ whole genome shotgun (WGS) entry which is preliminary data.</text>
</comment>
<evidence type="ECO:0000259" key="13">
    <source>
        <dbReference type="PROSITE" id="PS50157"/>
    </source>
</evidence>
<feature type="region of interest" description="Disordered" evidence="12">
    <location>
        <begin position="1085"/>
        <end position="1197"/>
    </location>
</feature>
<feature type="compositionally biased region" description="Basic residues" evidence="12">
    <location>
        <begin position="2882"/>
        <end position="2891"/>
    </location>
</feature>
<evidence type="ECO:0000256" key="1">
    <source>
        <dbReference type="ARBA" id="ARBA00004123"/>
    </source>
</evidence>
<keyword evidence="16" id="KW-1185">Reference proteome</keyword>
<dbReference type="PROSITE" id="PS50157">
    <property type="entry name" value="ZINC_FINGER_C2H2_2"/>
    <property type="match status" value="20"/>
</dbReference>
<keyword evidence="7" id="KW-0805">Transcription regulation</keyword>
<feature type="domain" description="C2H2-type" evidence="13">
    <location>
        <begin position="1706"/>
        <end position="1733"/>
    </location>
</feature>
<evidence type="ECO:0000259" key="14">
    <source>
        <dbReference type="PROSITE" id="PS50982"/>
    </source>
</evidence>
<feature type="compositionally biased region" description="Basic and acidic residues" evidence="12">
    <location>
        <begin position="315"/>
        <end position="331"/>
    </location>
</feature>
<gene>
    <name evidence="15" type="ORF">MNOR_LOCUS15273</name>
</gene>
<dbReference type="FunFam" id="3.30.160.60:FF:000508">
    <property type="entry name" value="Myeloid zinc finger 1"/>
    <property type="match status" value="1"/>
</dbReference>
<feature type="region of interest" description="Disordered" evidence="12">
    <location>
        <begin position="1815"/>
        <end position="1856"/>
    </location>
</feature>
<dbReference type="GO" id="GO:0042802">
    <property type="term" value="F:identical protein binding"/>
    <property type="evidence" value="ECO:0007669"/>
    <property type="project" value="UniProtKB-ARBA"/>
</dbReference>
<dbReference type="SMART" id="SM00355">
    <property type="entry name" value="ZnF_C2H2"/>
    <property type="match status" value="31"/>
</dbReference>
<dbReference type="SMART" id="SM00391">
    <property type="entry name" value="MBD"/>
    <property type="match status" value="1"/>
</dbReference>
<dbReference type="PROSITE" id="PS00028">
    <property type="entry name" value="ZINC_FINGER_C2H2_1"/>
    <property type="match status" value="20"/>
</dbReference>
<feature type="domain" description="C2H2-type" evidence="13">
    <location>
        <begin position="1553"/>
        <end position="1577"/>
    </location>
</feature>
<feature type="compositionally biased region" description="Basic and acidic residues" evidence="12">
    <location>
        <begin position="1162"/>
        <end position="1172"/>
    </location>
</feature>
<feature type="domain" description="C2H2-type" evidence="13">
    <location>
        <begin position="719"/>
        <end position="748"/>
    </location>
</feature>
<feature type="domain" description="C2H2-type" evidence="13">
    <location>
        <begin position="142"/>
        <end position="169"/>
    </location>
</feature>
<dbReference type="GO" id="GO:0008270">
    <property type="term" value="F:zinc ion binding"/>
    <property type="evidence" value="ECO:0007669"/>
    <property type="project" value="UniProtKB-KW"/>
</dbReference>
<feature type="region of interest" description="Disordered" evidence="12">
    <location>
        <begin position="2437"/>
        <end position="2461"/>
    </location>
</feature>